<proteinExistence type="predicted"/>
<dbReference type="EMBL" id="JAJFAT010000001">
    <property type="protein sequence ID" value="MCC3143969.1"/>
    <property type="molecule type" value="Genomic_DNA"/>
</dbReference>
<evidence type="ECO:0000313" key="1">
    <source>
        <dbReference type="EMBL" id="MCC3143969.1"/>
    </source>
</evidence>
<accession>A0AAW4WX85</accession>
<dbReference type="Proteomes" id="UP001199296">
    <property type="component" value="Unassembled WGS sequence"/>
</dbReference>
<gene>
    <name evidence="1" type="ORF">LJ207_01355</name>
</gene>
<sequence>MREKIEVLIKDFVASYQRTKNLKTKWREAVVGFADVEHDFKELISPAHALAEDYLNGAKTIVAYFLPYAQEIVNSNIGGRYSSKEWALAYVETNELIVELDNYLKKELDKMGINAAVIAPRENFTQSESPADWSHRHMAYFAGMGNFALNNMLITEQGCCGRFGSIITDLDIETNKITDQEYCLYKEGLDCQLCVENCITGALKVDFFIGEKCYKILLYNDVLHSDILASTEVCGKCCAGLPCSMTNPVKEYK</sequence>
<comment type="caution">
    <text evidence="1">The sequence shown here is derived from an EMBL/GenBank/DDBJ whole genome shotgun (WGS) entry which is preliminary data.</text>
</comment>
<dbReference type="PANTHER" id="PTHR42827:SF1">
    <property type="entry name" value="IRON-SULFUR CLUSTER-BINDING PROTEIN"/>
    <property type="match status" value="1"/>
</dbReference>
<dbReference type="AlphaFoldDB" id="A0AAW4WX85"/>
<dbReference type="PANTHER" id="PTHR42827">
    <property type="entry name" value="IRON-SULFUR CLUSTER-BINDING PROTEIN-RELATED"/>
    <property type="match status" value="1"/>
</dbReference>
<organism evidence="1 2">
    <name type="scientific">Halanaerobium polyolivorans</name>
    <dbReference type="NCBI Taxonomy" id="2886943"/>
    <lineage>
        <taxon>Bacteria</taxon>
        <taxon>Bacillati</taxon>
        <taxon>Bacillota</taxon>
        <taxon>Clostridia</taxon>
        <taxon>Halanaerobiales</taxon>
        <taxon>Halanaerobiaceae</taxon>
        <taxon>Halanaerobium</taxon>
    </lineage>
</organism>
<dbReference type="RefSeq" id="WP_229343352.1">
    <property type="nucleotide sequence ID" value="NZ_JAJFAT010000001.1"/>
</dbReference>
<evidence type="ECO:0000313" key="2">
    <source>
        <dbReference type="Proteomes" id="UP001199296"/>
    </source>
</evidence>
<name>A0AAW4WX85_9FIRM</name>
<protein>
    <submittedName>
        <fullName evidence="1">Epoxyqueuosine reductase</fullName>
    </submittedName>
</protein>
<reference evidence="1 2" key="1">
    <citation type="submission" date="2021-10" db="EMBL/GenBank/DDBJ databases">
        <authorList>
            <person name="Grouzdev D.S."/>
            <person name="Pantiukh K.S."/>
            <person name="Krutkina M.S."/>
        </authorList>
    </citation>
    <scope>NUCLEOTIDE SEQUENCE [LARGE SCALE GENOMIC DNA]</scope>
    <source>
        <strain evidence="1 2">Z-7514</strain>
    </source>
</reference>
<keyword evidence="2" id="KW-1185">Reference proteome</keyword>